<evidence type="ECO:0000313" key="3">
    <source>
        <dbReference type="EMBL" id="RDI44863.1"/>
    </source>
</evidence>
<evidence type="ECO:0000256" key="1">
    <source>
        <dbReference type="SAM" id="Phobius"/>
    </source>
</evidence>
<keyword evidence="1" id="KW-0472">Membrane</keyword>
<protein>
    <submittedName>
        <fullName evidence="3">Uncharacterized protein DUF2236</fullName>
    </submittedName>
</protein>
<evidence type="ECO:0000259" key="2">
    <source>
        <dbReference type="Pfam" id="PF09995"/>
    </source>
</evidence>
<dbReference type="InterPro" id="IPR037473">
    <property type="entry name" value="Lcp-like"/>
</dbReference>
<feature type="transmembrane region" description="Helical" evidence="1">
    <location>
        <begin position="109"/>
        <end position="129"/>
    </location>
</feature>
<sequence length="414" mass="46009">MTEATEAKIDYPFDAGRALRMEIARTKLPADLVNRFERGIFRTDAPADAVVEDFADMGRSRCWPLLERALRERRADVPGAPESLRALLEPLFEPPPWFDAEQVRRGAAVWWRFAPAAVLALAAALLAVIEFGDLNKPQALNGRSERMSGRRYEETARWLMAASDPGAAAPGGAGFDATVRIRFVHAMVRRHLRRGGRWDTAAWGAPIHTSGQSVVNLAFMLTPLATYDALRMKLTDEETESVRRLWYWLGYVMGVPEELLPVTMEYAWQIRRAGNLIFAPPDRDSIELVHALKHNGIRAERRLPKRLQPRLAPVLRPAVSGAVWGLSDGIIKKTLVTEAITANGGMPSDYPGSTHIALAALRPAIAAWERLRHRGTLGTDFDIARRERAHVALVLSSIDAVPHPVRPEDAVTEP</sequence>
<keyword evidence="4" id="KW-1185">Reference proteome</keyword>
<dbReference type="PANTHER" id="PTHR37539:SF1">
    <property type="entry name" value="ER-BOUND OXYGENASE MPAB_MPAB'_RUBBER OXYGENASE CATALYTIC DOMAIN-CONTAINING PROTEIN"/>
    <property type="match status" value="1"/>
</dbReference>
<organism evidence="3 4">
    <name type="scientific">Nocardia mexicana</name>
    <dbReference type="NCBI Taxonomy" id="279262"/>
    <lineage>
        <taxon>Bacteria</taxon>
        <taxon>Bacillati</taxon>
        <taxon>Actinomycetota</taxon>
        <taxon>Actinomycetes</taxon>
        <taxon>Mycobacteriales</taxon>
        <taxon>Nocardiaceae</taxon>
        <taxon>Nocardia</taxon>
    </lineage>
</organism>
<dbReference type="OrthoDB" id="7614910at2"/>
<dbReference type="Pfam" id="PF09995">
    <property type="entry name" value="MPAB_Lcp_cat"/>
    <property type="match status" value="1"/>
</dbReference>
<dbReference type="AlphaFoldDB" id="A0A370GSF3"/>
<dbReference type="RefSeq" id="WP_068031499.1">
    <property type="nucleotide sequence ID" value="NZ_QQAZ01000015.1"/>
</dbReference>
<dbReference type="Proteomes" id="UP000255355">
    <property type="component" value="Unassembled WGS sequence"/>
</dbReference>
<comment type="caution">
    <text evidence="3">The sequence shown here is derived from an EMBL/GenBank/DDBJ whole genome shotgun (WGS) entry which is preliminary data.</text>
</comment>
<name>A0A370GSF3_9NOCA</name>
<proteinExistence type="predicted"/>
<dbReference type="PANTHER" id="PTHR37539">
    <property type="entry name" value="SECRETED PROTEIN-RELATED"/>
    <property type="match status" value="1"/>
</dbReference>
<accession>A0A370GSF3</accession>
<dbReference type="GO" id="GO:0016491">
    <property type="term" value="F:oxidoreductase activity"/>
    <property type="evidence" value="ECO:0007669"/>
    <property type="project" value="InterPro"/>
</dbReference>
<reference evidence="3 4" key="1">
    <citation type="submission" date="2018-07" db="EMBL/GenBank/DDBJ databases">
        <title>Genomic Encyclopedia of Type Strains, Phase IV (KMG-IV): sequencing the most valuable type-strain genomes for metagenomic binning, comparative biology and taxonomic classification.</title>
        <authorList>
            <person name="Goeker M."/>
        </authorList>
    </citation>
    <scope>NUCLEOTIDE SEQUENCE [LARGE SCALE GENOMIC DNA]</scope>
    <source>
        <strain evidence="3 4">DSM 44952</strain>
    </source>
</reference>
<feature type="domain" description="ER-bound oxygenase mpaB/mpaB'/Rubber oxygenase catalytic" evidence="2">
    <location>
        <begin position="114"/>
        <end position="326"/>
    </location>
</feature>
<keyword evidence="1" id="KW-0812">Transmembrane</keyword>
<dbReference type="InterPro" id="IPR018713">
    <property type="entry name" value="MPAB/Lcp_cat_dom"/>
</dbReference>
<dbReference type="EMBL" id="QQAZ01000015">
    <property type="protein sequence ID" value="RDI44863.1"/>
    <property type="molecule type" value="Genomic_DNA"/>
</dbReference>
<gene>
    <name evidence="3" type="ORF">DFR68_11515</name>
</gene>
<evidence type="ECO:0000313" key="4">
    <source>
        <dbReference type="Proteomes" id="UP000255355"/>
    </source>
</evidence>
<keyword evidence="1" id="KW-1133">Transmembrane helix</keyword>